<dbReference type="NCBIfam" id="TIGR02937">
    <property type="entry name" value="sigma70-ECF"/>
    <property type="match status" value="1"/>
</dbReference>
<dbReference type="InterPro" id="IPR014284">
    <property type="entry name" value="RNA_pol_sigma-70_dom"/>
</dbReference>
<dbReference type="PANTHER" id="PTHR30603">
    <property type="entry name" value="RNA POLYMERASE SIGMA FACTOR RPO"/>
    <property type="match status" value="1"/>
</dbReference>
<evidence type="ECO:0000256" key="1">
    <source>
        <dbReference type="ARBA" id="ARBA00023015"/>
    </source>
</evidence>
<feature type="region of interest" description="Disordered" evidence="7">
    <location>
        <begin position="360"/>
        <end position="389"/>
    </location>
</feature>
<gene>
    <name evidence="10" type="ORF">QU481_11340</name>
</gene>
<dbReference type="SUPFAM" id="SSF88946">
    <property type="entry name" value="Sigma2 domain of RNA polymerase sigma factors"/>
    <property type="match status" value="1"/>
</dbReference>
<dbReference type="SUPFAM" id="SSF48403">
    <property type="entry name" value="Ankyrin repeat"/>
    <property type="match status" value="1"/>
</dbReference>
<dbReference type="InterPro" id="IPR013324">
    <property type="entry name" value="RNA_pol_sigma_r3/r4-like"/>
</dbReference>
<evidence type="ECO:0000256" key="4">
    <source>
        <dbReference type="ARBA" id="ARBA00023163"/>
    </source>
</evidence>
<comment type="caution">
    <text evidence="10">The sequence shown here is derived from an EMBL/GenBank/DDBJ whole genome shotgun (WGS) entry which is preliminary data.</text>
</comment>
<protein>
    <recommendedName>
        <fullName evidence="6">RNA polymerase sigma factor</fullName>
    </recommendedName>
</protein>
<evidence type="ECO:0000259" key="9">
    <source>
        <dbReference type="PROSITE" id="PS00716"/>
    </source>
</evidence>
<feature type="domain" description="RNA polymerase sigma-70" evidence="8">
    <location>
        <begin position="490"/>
        <end position="503"/>
    </location>
</feature>
<feature type="region of interest" description="Disordered" evidence="7">
    <location>
        <begin position="704"/>
        <end position="738"/>
    </location>
</feature>
<dbReference type="RefSeq" id="WP_289830104.1">
    <property type="nucleotide sequence ID" value="NZ_JAUEDK010000018.1"/>
</dbReference>
<feature type="repeat" description="ANK" evidence="5">
    <location>
        <begin position="44"/>
        <end position="76"/>
    </location>
</feature>
<feature type="compositionally biased region" description="Acidic residues" evidence="7">
    <location>
        <begin position="378"/>
        <end position="389"/>
    </location>
</feature>
<dbReference type="InterPro" id="IPR000943">
    <property type="entry name" value="RNA_pol_sigma70"/>
</dbReference>
<dbReference type="Pfam" id="PF12796">
    <property type="entry name" value="Ank_2"/>
    <property type="match status" value="1"/>
</dbReference>
<dbReference type="PROSITE" id="PS00716">
    <property type="entry name" value="SIGMA70_2"/>
    <property type="match status" value="1"/>
</dbReference>
<reference evidence="10" key="1">
    <citation type="submission" date="2023-06" db="EMBL/GenBank/DDBJ databases">
        <authorList>
            <person name="Zhang S."/>
        </authorList>
    </citation>
    <scope>NUCLEOTIDE SEQUENCE</scope>
    <source>
        <strain evidence="10">SG2303</strain>
    </source>
</reference>
<dbReference type="InterPro" id="IPR007624">
    <property type="entry name" value="RNA_pol_sigma70_r3"/>
</dbReference>
<dbReference type="Pfam" id="PF04539">
    <property type="entry name" value="Sigma70_r3"/>
    <property type="match status" value="1"/>
</dbReference>
<keyword evidence="3 6" id="KW-0238">DNA-binding</keyword>
<proteinExistence type="inferred from homology"/>
<keyword evidence="11" id="KW-1185">Reference proteome</keyword>
<dbReference type="EMBL" id="JAUEDK010000018">
    <property type="protein sequence ID" value="MDN0075485.1"/>
    <property type="molecule type" value="Genomic_DNA"/>
</dbReference>
<evidence type="ECO:0000313" key="10">
    <source>
        <dbReference type="EMBL" id="MDN0075485.1"/>
    </source>
</evidence>
<organism evidence="10 11">
    <name type="scientific">Crenobacter oryzisoli</name>
    <dbReference type="NCBI Taxonomy" id="3056844"/>
    <lineage>
        <taxon>Bacteria</taxon>
        <taxon>Pseudomonadati</taxon>
        <taxon>Pseudomonadota</taxon>
        <taxon>Betaproteobacteria</taxon>
        <taxon>Neisseriales</taxon>
        <taxon>Neisseriaceae</taxon>
        <taxon>Crenobacter</taxon>
    </lineage>
</organism>
<accession>A0ABT7XP23</accession>
<keyword evidence="2 6" id="KW-0731">Sigma factor</keyword>
<comment type="function">
    <text evidence="6">Sigma factors are initiation factors that promote the attachment of RNA polymerase to specific initiation sites and are then released.</text>
</comment>
<evidence type="ECO:0000256" key="2">
    <source>
        <dbReference type="ARBA" id="ARBA00023082"/>
    </source>
</evidence>
<dbReference type="PRINTS" id="PR00046">
    <property type="entry name" value="SIGMA70FCT"/>
</dbReference>
<dbReference type="Gene3D" id="1.10.601.10">
    <property type="entry name" value="RNA Polymerase Primary Sigma Factor"/>
    <property type="match status" value="2"/>
</dbReference>
<feature type="domain" description="RNA polymerase sigma-70" evidence="9">
    <location>
        <begin position="657"/>
        <end position="683"/>
    </location>
</feature>
<evidence type="ECO:0000256" key="5">
    <source>
        <dbReference type="PROSITE-ProRule" id="PRU00023"/>
    </source>
</evidence>
<dbReference type="PANTHER" id="PTHR30603:SF47">
    <property type="entry name" value="RNA POLYMERASE SIGMA FACTOR SIGD, CHLOROPLASTIC"/>
    <property type="match status" value="1"/>
</dbReference>
<dbReference type="InterPro" id="IPR007627">
    <property type="entry name" value="RNA_pol_sigma70_r2"/>
</dbReference>
<dbReference type="Gene3D" id="1.25.40.20">
    <property type="entry name" value="Ankyrin repeat-containing domain"/>
    <property type="match status" value="1"/>
</dbReference>
<name>A0ABT7XP23_9NEIS</name>
<dbReference type="InterPro" id="IPR013325">
    <property type="entry name" value="RNA_pol_sigma_r2"/>
</dbReference>
<dbReference type="SMART" id="SM00248">
    <property type="entry name" value="ANK"/>
    <property type="match status" value="1"/>
</dbReference>
<evidence type="ECO:0000256" key="6">
    <source>
        <dbReference type="RuleBase" id="RU362124"/>
    </source>
</evidence>
<keyword evidence="4 6" id="KW-0804">Transcription</keyword>
<dbReference type="PROSITE" id="PS50297">
    <property type="entry name" value="ANK_REP_REGION"/>
    <property type="match status" value="1"/>
</dbReference>
<dbReference type="Pfam" id="PF04542">
    <property type="entry name" value="Sigma70_r2"/>
    <property type="match status" value="1"/>
</dbReference>
<dbReference type="InterPro" id="IPR050239">
    <property type="entry name" value="Sigma-70_RNA_pol_init_factors"/>
</dbReference>
<evidence type="ECO:0000256" key="7">
    <source>
        <dbReference type="SAM" id="MobiDB-lite"/>
    </source>
</evidence>
<dbReference type="InterPro" id="IPR036770">
    <property type="entry name" value="Ankyrin_rpt-contain_sf"/>
</dbReference>
<dbReference type="Pfam" id="PF04545">
    <property type="entry name" value="Sigma70_r4"/>
    <property type="match status" value="1"/>
</dbReference>
<sequence>MNALDKPFEPTLGRLFKMAVLAGVEAAVKLHVRRGDDLNARDGAGMTPLMLAASKNKASVCTLLLAAGANPSLLDLSGRDALSIARHAMALEAASILEAAIMPEPETEPEPELACKMEPVAFGQNLDWDEGNEHSAIDLSGWEADEDAPVPEGDSSIVELAAELHRTISALIPDDDAEGWVDFEAFLPERAAPLPGSQGEAEATRLRHLLLRAIREGSVPELDFTEACTDEFGAVNPGWTALLRLTLGELGAETDERHELGDEPWLAGAREWEDEEVSRALTFIEDIESGRNEPARFYAKEMRVGELLSAEEEARLGREMEEGLTEASFALASWPEGLEAVLEAAERVRSGALRPESVALSSEAGLDEEGQSVASPIEVDDEALDEDDGLSTETKEFLERMDEVRALFLGAACASSNAIVLGEAVVKVRLSPSFLCGLARQDGAGWDTSSKFSAAIGRYAKARETMVLHNLRLVLSVVKRYQGLGLPLEDLIQEGNIGLIRAVEKYDWRKGFRFSTYATWWIRQQATRSLAEAGRTIRLPYHVHERTLVLRREAEAVERETSRTPTDALLAERLGMHVWKVSSLRARMEEPVSLEEPDEFGGYLADTLAGEGLLSPEEHVERISLIETLGKLFSALDPRSAEVLTLRYGFDGTDPRTLEEVGEHFGVTRERIRQIEAKALKKLAHPARAGILRAFLYPDHDAGMEDANGYDPEEAPPLAADAPGDEPAKQSGRPTNVGPAVQTVPAAMASAEDVERVLEFARASGAVVEDRRGDGGCVLVRLPPDKYMRIKSLLQDLLAAGFSPLPGMVYRK</sequence>
<dbReference type="PROSITE" id="PS00715">
    <property type="entry name" value="SIGMA70_1"/>
    <property type="match status" value="1"/>
</dbReference>
<dbReference type="InterPro" id="IPR036388">
    <property type="entry name" value="WH-like_DNA-bd_sf"/>
</dbReference>
<dbReference type="InterPro" id="IPR002110">
    <property type="entry name" value="Ankyrin_rpt"/>
</dbReference>
<evidence type="ECO:0000259" key="8">
    <source>
        <dbReference type="PROSITE" id="PS00715"/>
    </source>
</evidence>
<dbReference type="InterPro" id="IPR007630">
    <property type="entry name" value="RNA_pol_sigma70_r4"/>
</dbReference>
<dbReference type="SUPFAM" id="SSF88659">
    <property type="entry name" value="Sigma3 and sigma4 domains of RNA polymerase sigma factors"/>
    <property type="match status" value="2"/>
</dbReference>
<keyword evidence="1 6" id="KW-0805">Transcription regulation</keyword>
<evidence type="ECO:0000256" key="3">
    <source>
        <dbReference type="ARBA" id="ARBA00023125"/>
    </source>
</evidence>
<evidence type="ECO:0000313" key="11">
    <source>
        <dbReference type="Proteomes" id="UP001168540"/>
    </source>
</evidence>
<dbReference type="PROSITE" id="PS50088">
    <property type="entry name" value="ANK_REPEAT"/>
    <property type="match status" value="1"/>
</dbReference>
<dbReference type="CDD" id="cd06171">
    <property type="entry name" value="Sigma70_r4"/>
    <property type="match status" value="1"/>
</dbReference>
<comment type="similarity">
    <text evidence="6">Belongs to the sigma-70 factor family.</text>
</comment>
<dbReference type="Gene3D" id="1.10.10.10">
    <property type="entry name" value="Winged helix-like DNA-binding domain superfamily/Winged helix DNA-binding domain"/>
    <property type="match status" value="2"/>
</dbReference>
<keyword evidence="5" id="KW-0040">ANK repeat</keyword>
<dbReference type="Proteomes" id="UP001168540">
    <property type="component" value="Unassembled WGS sequence"/>
</dbReference>